<feature type="transmembrane region" description="Helical" evidence="1">
    <location>
        <begin position="460"/>
        <end position="482"/>
    </location>
</feature>
<name>A0A4R2J8S6_9PSEU</name>
<dbReference type="AlphaFoldDB" id="A0A4R2J8S6"/>
<gene>
    <name evidence="2" type="ORF">EV192_111142</name>
</gene>
<keyword evidence="3" id="KW-1185">Reference proteome</keyword>
<comment type="caution">
    <text evidence="2">The sequence shown here is derived from an EMBL/GenBank/DDBJ whole genome shotgun (WGS) entry which is preliminary data.</text>
</comment>
<feature type="transmembrane region" description="Helical" evidence="1">
    <location>
        <begin position="398"/>
        <end position="415"/>
    </location>
</feature>
<sequence>MTGPVSRAPVLVLDVREPGEGRTALESADLETGSLLLPEHVVVVARVKDLPGLTAGLAKLAKVQQLSGVILVAVGPLRTAKDQFELRVPAVLAGLGVTLWAGSEAAIEWSGSGPRGLVSLPDVTIDDLLAALTLPLVFERVHKAVSEVPHQAVSPGLEIKYATVPDNTLRLLRLRALRHFTADGGENHRTDGPVAAAVARLSTARTGERAVITVNSPLDQARTTTVNAVNKARAAVARATRGRGLFTGDKGTESAVRMAGDALESYRDTCMDTANRMTESIRNGVPRESELVAHGLPPQLARDTPELADELTEAVKAELALKRPLRTIAENITQVANGLNAIGDPALAAPGAASVQPVLTSLRARPEIRLRPALFGPLLAFAVLSCFAASVTGPAGPVTGLLVAGVWVFLLIRLLSATELRIVRARLLLGTGIGGVALAALAGIGLGVTKNSLPTALVSLPVSVAVSSALCLLAVWVVMALWRNLHTRWGPRSALDHALPAVRALTRQLTDQVDQCWLPGAGRTRLADSLINVAVALEGLHSAFSDAAAAFAGAQPVPLMSSTADSANDLNRVLRDDLTHLVFEALRPVFVEIAANGPLSANGRPFFDAGLTGLARYNAHLDNHGIRTPPPGFPDDDTRRTLATGLWRESADARRILLSGPRSPLPQLCTPNDLRQLNPADMAMVYFASLDLLDPPVNPAYDLIRTSGNAVGVLRLVPLRAGVVSPLIDDGEVQ</sequence>
<protein>
    <submittedName>
        <fullName evidence="2">Uncharacterized protein</fullName>
    </submittedName>
</protein>
<reference evidence="2 3" key="1">
    <citation type="submission" date="2019-03" db="EMBL/GenBank/DDBJ databases">
        <title>Genomic Encyclopedia of Type Strains, Phase IV (KMG-IV): sequencing the most valuable type-strain genomes for metagenomic binning, comparative biology and taxonomic classification.</title>
        <authorList>
            <person name="Goeker M."/>
        </authorList>
    </citation>
    <scope>NUCLEOTIDE SEQUENCE [LARGE SCALE GENOMIC DNA]</scope>
    <source>
        <strain evidence="2 3">DSM 45934</strain>
    </source>
</reference>
<accession>A0A4R2J8S6</accession>
<organism evidence="2 3">
    <name type="scientific">Actinocrispum wychmicini</name>
    <dbReference type="NCBI Taxonomy" id="1213861"/>
    <lineage>
        <taxon>Bacteria</taxon>
        <taxon>Bacillati</taxon>
        <taxon>Actinomycetota</taxon>
        <taxon>Actinomycetes</taxon>
        <taxon>Pseudonocardiales</taxon>
        <taxon>Pseudonocardiaceae</taxon>
        <taxon>Actinocrispum</taxon>
    </lineage>
</organism>
<proteinExistence type="predicted"/>
<evidence type="ECO:0000256" key="1">
    <source>
        <dbReference type="SAM" id="Phobius"/>
    </source>
</evidence>
<feature type="transmembrane region" description="Helical" evidence="1">
    <location>
        <begin position="373"/>
        <end position="392"/>
    </location>
</feature>
<evidence type="ECO:0000313" key="2">
    <source>
        <dbReference type="EMBL" id="TCO52948.1"/>
    </source>
</evidence>
<keyword evidence="1" id="KW-1133">Transmembrane helix</keyword>
<keyword evidence="1" id="KW-0812">Transmembrane</keyword>
<evidence type="ECO:0000313" key="3">
    <source>
        <dbReference type="Proteomes" id="UP000295680"/>
    </source>
</evidence>
<keyword evidence="1" id="KW-0472">Membrane</keyword>
<dbReference type="EMBL" id="SLWS01000011">
    <property type="protein sequence ID" value="TCO52948.1"/>
    <property type="molecule type" value="Genomic_DNA"/>
</dbReference>
<dbReference type="RefSeq" id="WP_132123915.1">
    <property type="nucleotide sequence ID" value="NZ_SLWS01000011.1"/>
</dbReference>
<dbReference type="Proteomes" id="UP000295680">
    <property type="component" value="Unassembled WGS sequence"/>
</dbReference>
<dbReference type="OrthoDB" id="3657532at2"/>
<feature type="transmembrane region" description="Helical" evidence="1">
    <location>
        <begin position="427"/>
        <end position="448"/>
    </location>
</feature>